<evidence type="ECO:0008006" key="4">
    <source>
        <dbReference type="Google" id="ProtNLM"/>
    </source>
</evidence>
<gene>
    <name evidence="2" type="ORF">GCM10023331_18060</name>
</gene>
<dbReference type="EMBL" id="BAABJX010000027">
    <property type="protein sequence ID" value="GAA4833193.1"/>
    <property type="molecule type" value="Genomic_DNA"/>
</dbReference>
<keyword evidence="1" id="KW-0472">Membrane</keyword>
<comment type="caution">
    <text evidence="2">The sequence shown here is derived from an EMBL/GenBank/DDBJ whole genome shotgun (WGS) entry which is preliminary data.</text>
</comment>
<evidence type="ECO:0000256" key="1">
    <source>
        <dbReference type="SAM" id="Phobius"/>
    </source>
</evidence>
<dbReference type="Proteomes" id="UP001500298">
    <property type="component" value="Unassembled WGS sequence"/>
</dbReference>
<name>A0ABP9D7C9_9BACT</name>
<keyword evidence="3" id="KW-1185">Reference proteome</keyword>
<proteinExistence type="predicted"/>
<evidence type="ECO:0000313" key="2">
    <source>
        <dbReference type="EMBL" id="GAA4833193.1"/>
    </source>
</evidence>
<sequence length="265" mass="30500">MKRIQLFEFEDFQWFPSTFRSTMTKIIIVLHKLIGTKEVVSNLLIKAKQKHPFSQVVDLGSGSGGIMPMAVTHLNTTKKEDVRLLLTDLHPNEQFIQYFNQHTTKEITYQKDALDATNLLKAPEGLKTMINSFHHMPPVTAKKILYTAQENKEPIMIYEMGENMVPALAWFLLLPISLPLMALSCMLFVPFVKPLNWKDLFFTWIIPVIPIFYAWDGQASGPRTYTFEDIQTLLPPTSEQYTWEIQPALKDNGKKLGYYIMGTPQ</sequence>
<protein>
    <recommendedName>
        <fullName evidence="4">Class I SAM-dependent methyltransferase</fullName>
    </recommendedName>
</protein>
<reference evidence="3" key="1">
    <citation type="journal article" date="2019" name="Int. J. Syst. Evol. Microbiol.">
        <title>The Global Catalogue of Microorganisms (GCM) 10K type strain sequencing project: providing services to taxonomists for standard genome sequencing and annotation.</title>
        <authorList>
            <consortium name="The Broad Institute Genomics Platform"/>
            <consortium name="The Broad Institute Genome Sequencing Center for Infectious Disease"/>
            <person name="Wu L."/>
            <person name="Ma J."/>
        </authorList>
    </citation>
    <scope>NUCLEOTIDE SEQUENCE [LARGE SCALE GENOMIC DNA]</scope>
    <source>
        <strain evidence="3">JCM 18326</strain>
    </source>
</reference>
<evidence type="ECO:0000313" key="3">
    <source>
        <dbReference type="Proteomes" id="UP001500298"/>
    </source>
</evidence>
<feature type="transmembrane region" description="Helical" evidence="1">
    <location>
        <begin position="195"/>
        <end position="215"/>
    </location>
</feature>
<feature type="transmembrane region" description="Helical" evidence="1">
    <location>
        <begin position="167"/>
        <end position="189"/>
    </location>
</feature>
<keyword evidence="1" id="KW-0812">Transmembrane</keyword>
<accession>A0ABP9D7C9</accession>
<keyword evidence="1" id="KW-1133">Transmembrane helix</keyword>
<organism evidence="2 3">
    <name type="scientific">Algivirga pacifica</name>
    <dbReference type="NCBI Taxonomy" id="1162670"/>
    <lineage>
        <taxon>Bacteria</taxon>
        <taxon>Pseudomonadati</taxon>
        <taxon>Bacteroidota</taxon>
        <taxon>Cytophagia</taxon>
        <taxon>Cytophagales</taxon>
        <taxon>Flammeovirgaceae</taxon>
        <taxon>Algivirga</taxon>
    </lineage>
</organism>